<organism evidence="2 3">
    <name type="scientific">Tritrichomonas musculus</name>
    <dbReference type="NCBI Taxonomy" id="1915356"/>
    <lineage>
        <taxon>Eukaryota</taxon>
        <taxon>Metamonada</taxon>
        <taxon>Parabasalia</taxon>
        <taxon>Tritrichomonadida</taxon>
        <taxon>Tritrichomonadidae</taxon>
        <taxon>Tritrichomonas</taxon>
    </lineage>
</organism>
<dbReference type="InterPro" id="IPR029058">
    <property type="entry name" value="AB_hydrolase_fold"/>
</dbReference>
<evidence type="ECO:0000256" key="1">
    <source>
        <dbReference type="SAM" id="Phobius"/>
    </source>
</evidence>
<dbReference type="EMBL" id="JAPFFF010000021">
    <property type="protein sequence ID" value="KAK8854328.1"/>
    <property type="molecule type" value="Genomic_DNA"/>
</dbReference>
<dbReference type="InterPro" id="IPR003386">
    <property type="entry name" value="LACT/PDAT_acylTrfase"/>
</dbReference>
<evidence type="ECO:0000313" key="3">
    <source>
        <dbReference type="Proteomes" id="UP001470230"/>
    </source>
</evidence>
<feature type="transmembrane region" description="Helical" evidence="1">
    <location>
        <begin position="800"/>
        <end position="828"/>
    </location>
</feature>
<reference evidence="2 3" key="1">
    <citation type="submission" date="2024-04" db="EMBL/GenBank/DDBJ databases">
        <title>Tritrichomonas musculus Genome.</title>
        <authorList>
            <person name="Alves-Ferreira E."/>
            <person name="Grigg M."/>
            <person name="Lorenzi H."/>
            <person name="Galac M."/>
        </authorList>
    </citation>
    <scope>NUCLEOTIDE SEQUENCE [LARGE SCALE GENOMIC DNA]</scope>
    <source>
        <strain evidence="2 3">EAF2021</strain>
    </source>
</reference>
<keyword evidence="3" id="KW-1185">Reference proteome</keyword>
<keyword evidence="1" id="KW-1133">Transmembrane helix</keyword>
<keyword evidence="1" id="KW-0472">Membrane</keyword>
<evidence type="ECO:0008006" key="4">
    <source>
        <dbReference type="Google" id="ProtNLM"/>
    </source>
</evidence>
<name>A0ABR2HXF9_9EUKA</name>
<comment type="caution">
    <text evidence="2">The sequence shown here is derived from an EMBL/GenBank/DDBJ whole genome shotgun (WGS) entry which is preliminary data.</text>
</comment>
<keyword evidence="1" id="KW-0812">Transmembrane</keyword>
<feature type="transmembrane region" description="Helical" evidence="1">
    <location>
        <begin position="7"/>
        <end position="28"/>
    </location>
</feature>
<dbReference type="Pfam" id="PF02450">
    <property type="entry name" value="LCAT"/>
    <property type="match status" value="2"/>
</dbReference>
<dbReference type="Proteomes" id="UP001470230">
    <property type="component" value="Unassembled WGS sequence"/>
</dbReference>
<gene>
    <name evidence="2" type="ORF">M9Y10_016888</name>
</gene>
<dbReference type="PANTHER" id="PTHR11440">
    <property type="entry name" value="LECITHIN-CHOLESTEROL ACYLTRANSFERASE-RELATED"/>
    <property type="match status" value="1"/>
</dbReference>
<proteinExistence type="predicted"/>
<dbReference type="SUPFAM" id="SSF53474">
    <property type="entry name" value="alpha/beta-Hydrolases"/>
    <property type="match status" value="2"/>
</dbReference>
<evidence type="ECO:0000313" key="2">
    <source>
        <dbReference type="EMBL" id="KAK8854328.1"/>
    </source>
</evidence>
<sequence>MQDFNIYLIVFLVYSSLSLKPIFLIPGFQISPLYATITNPDLYPECPKSLNSALISSKIKKYPKCAAKLIQTHINKKTNEIEHLPGLSIESSTLGECDSFEPFSKIISKFLDMGYKKNENIFGVGYDWSLFPFGVDKVYSELKRMIEQVFTKQNEKVILLSHDLGAQFLSFFISNYVDRVWSHKYVDSVIFVAPSIGGWPIPDAFMNQKLDPFEQNEELKKSIMMMPSLHALLPNYDVFGDDPIVTKMYGKYNTYNSSTVIEFLKKEEKIDDEAEKIYKLVSKKYLKHAIPEPPVPSLIIYNDAIQTPLKYIIMKNKDASNSHIITALNKSGDGVVSSRGAEYLCKNWKSSKCFNIDQINTEIGGHSSMLSLSNVIDRIVEYIKYDKSTHKDKPKKALFISPGFSASPLYATITDPRKIPMCPPNLKYHQFFNTILDGKNVSKLSGECISMLTRAFLDEENSKITYSPGVIIESSHFGDYEKLRSVRSIISRAYELNYTHYKDLWGVGYNFMMHPLMSDQVYIQLKSHIEKYYEETGMKSIIAGHSQGTSFMYIFIMHYVSKEWAQKYIDGVIFLAPAFAGWGTYWRLLEGKFSYQMPDNLSEFHTSVSRMPGLHIMLPNEYIFGNKTVIRNFPNKGDMANATFASELLKKVNRMDDTAFKIFKMTEKYRKTPLMEPPVRSLVLYNDNVSTPILYDYDQVNNNVTKVFGPGDRVVSDDGPKFVCSNWSNVKCVNFHNDFDHAKMLHEKQLIDIIFDFIQQKDDIRVSRSSMPIVLESNNYTLNLNIGKETNNDEPEKSKFFLFINMGILVFTIIVIYVTIGFFCFNCMKYIGDKKKKPHMIMRDDL</sequence>
<protein>
    <recommendedName>
        <fullName evidence="4">Lecithin:cholesterol acyltransferase family protein</fullName>
    </recommendedName>
</protein>
<dbReference type="Gene3D" id="3.40.50.1820">
    <property type="entry name" value="alpha/beta hydrolase"/>
    <property type="match status" value="2"/>
</dbReference>
<accession>A0ABR2HXF9</accession>